<dbReference type="InterPro" id="IPR021295">
    <property type="entry name" value="DUF2867"/>
</dbReference>
<sequence>MSVGVYSRVMDQSVSQGLPLLKNDAGKPALCLVTGATGYIGGRLVVELLKHGNRVRVLARNADRLKDHPWIDQVELSEGDAHDPEVLSKAMSGVDVAYYLLHALMSKDDFENEEREMAVGFGEAAKTAKVQRIVYLGGIIAPNEVMSPHLQARAETGEILRASGVPTIELRAGVVIGSGSASFEMLRYLTERLPIMTVPKWVNVRIQPIAVRDVLRYLVGSSSLKPEVSGVFDIGGPEIFTYKEMMQQYAEAAGLPRRIIIPVPVLTPRLSSGWVGLVTPVPYTLAKRLVISLRNEVVAAEDKIRSLIPDPADGLTPFKKAVQLALTKIKEASVVTRWTDASMPGTPSEPLPTDPDWAGGSLYKDVRVVNSPDGIEEVWKRVEAIGGENGYSLATWAWEVRGFIDKIFGGVGLRRGRRDAIHLQVGDALDFWRVEEIERPKLLRLRAEMKMPGLAWLEFSLEKDTNSNGTIVTQTATYAPKGLLGHAYWWSVWPMHGLVFPSMAKNVAFAKKR</sequence>
<dbReference type="EMBL" id="CAEZVO010000025">
    <property type="protein sequence ID" value="CAB4629819.1"/>
    <property type="molecule type" value="Genomic_DNA"/>
</dbReference>
<dbReference type="InterPro" id="IPR016040">
    <property type="entry name" value="NAD(P)-bd_dom"/>
</dbReference>
<accession>A0A6J6J0W3</accession>
<proteinExistence type="predicted"/>
<dbReference type="InterPro" id="IPR051207">
    <property type="entry name" value="ComplexI_NDUFA9_subunit"/>
</dbReference>
<dbReference type="GO" id="GO:0044877">
    <property type="term" value="F:protein-containing complex binding"/>
    <property type="evidence" value="ECO:0007669"/>
    <property type="project" value="TreeGrafter"/>
</dbReference>
<dbReference type="SUPFAM" id="SSF51735">
    <property type="entry name" value="NAD(P)-binding Rossmann-fold domains"/>
    <property type="match status" value="1"/>
</dbReference>
<dbReference type="PANTHER" id="PTHR12126">
    <property type="entry name" value="NADH-UBIQUINONE OXIDOREDUCTASE 39 KDA SUBUNIT-RELATED"/>
    <property type="match status" value="1"/>
</dbReference>
<evidence type="ECO:0000313" key="2">
    <source>
        <dbReference type="EMBL" id="CAB4629819.1"/>
    </source>
</evidence>
<organism evidence="2">
    <name type="scientific">freshwater metagenome</name>
    <dbReference type="NCBI Taxonomy" id="449393"/>
    <lineage>
        <taxon>unclassified sequences</taxon>
        <taxon>metagenomes</taxon>
        <taxon>ecological metagenomes</taxon>
    </lineage>
</organism>
<dbReference type="Pfam" id="PF13460">
    <property type="entry name" value="NAD_binding_10"/>
    <property type="match status" value="1"/>
</dbReference>
<gene>
    <name evidence="2" type="ORF">UFOPK2044_00297</name>
</gene>
<evidence type="ECO:0000259" key="1">
    <source>
        <dbReference type="Pfam" id="PF13460"/>
    </source>
</evidence>
<protein>
    <submittedName>
        <fullName evidence="2">Unannotated protein</fullName>
    </submittedName>
</protein>
<dbReference type="Pfam" id="PF11066">
    <property type="entry name" value="DUF2867"/>
    <property type="match status" value="1"/>
</dbReference>
<dbReference type="Gene3D" id="3.40.50.720">
    <property type="entry name" value="NAD(P)-binding Rossmann-like Domain"/>
    <property type="match status" value="1"/>
</dbReference>
<dbReference type="PANTHER" id="PTHR12126:SF11">
    <property type="entry name" value="NADH DEHYDROGENASE [UBIQUINONE] 1 ALPHA SUBCOMPLEX SUBUNIT 9, MITOCHONDRIAL"/>
    <property type="match status" value="1"/>
</dbReference>
<dbReference type="CDD" id="cd05245">
    <property type="entry name" value="SDR_a2"/>
    <property type="match status" value="1"/>
</dbReference>
<name>A0A6J6J0W3_9ZZZZ</name>
<reference evidence="2" key="1">
    <citation type="submission" date="2020-05" db="EMBL/GenBank/DDBJ databases">
        <authorList>
            <person name="Chiriac C."/>
            <person name="Salcher M."/>
            <person name="Ghai R."/>
            <person name="Kavagutti S V."/>
        </authorList>
    </citation>
    <scope>NUCLEOTIDE SEQUENCE</scope>
</reference>
<dbReference type="AlphaFoldDB" id="A0A6J6J0W3"/>
<dbReference type="InterPro" id="IPR036291">
    <property type="entry name" value="NAD(P)-bd_dom_sf"/>
</dbReference>
<feature type="domain" description="NAD(P)-binding" evidence="1">
    <location>
        <begin position="35"/>
        <end position="165"/>
    </location>
</feature>